<comment type="similarity">
    <text evidence="1">Belongs to the NKAP family.</text>
</comment>
<evidence type="ECO:0000313" key="5">
    <source>
        <dbReference type="Proteomes" id="UP000078046"/>
    </source>
</evidence>
<dbReference type="GO" id="GO:0010468">
    <property type="term" value="P:regulation of gene expression"/>
    <property type="evidence" value="ECO:0007669"/>
    <property type="project" value="TreeGrafter"/>
</dbReference>
<dbReference type="EMBL" id="LWCA01000648">
    <property type="protein sequence ID" value="OAF67481.1"/>
    <property type="molecule type" value="Genomic_DNA"/>
</dbReference>
<dbReference type="PANTHER" id="PTHR13087:SF0">
    <property type="entry name" value="NFKB ACTIVATING PROTEIN LIKE"/>
    <property type="match status" value="1"/>
</dbReference>
<sequence length="259" mass="30596">MFYRNAEKRLEISQNGVETIWIKADYPLNESNSEDEKIVKKKRHKKKKDKNVTNQDIPEHESVEILEDKESSDSEIFGPKAYIEETSNKKMKLMLLPGEGDAMASYVVDGKRIPRRGEIGLTASEIESYETTGYVMSGSRNRRVEAVRLRKENEIYSVNERKELVNFTKKTILQRENKIINQFKDIIYKEKSINGKFMHEYIYGQRTYKCSIFLNFYKQCIKFQQTKNEQDATDLLEFEKKNLQQRLASIKNNNVWQYT</sequence>
<feature type="compositionally biased region" description="Basic residues" evidence="2">
    <location>
        <begin position="39"/>
        <end position="49"/>
    </location>
</feature>
<gene>
    <name evidence="4" type="ORF">A3Q56_04771</name>
</gene>
<dbReference type="InterPro" id="IPR009269">
    <property type="entry name" value="NKAP_C"/>
</dbReference>
<dbReference type="AlphaFoldDB" id="A0A177B1G8"/>
<keyword evidence="5" id="KW-1185">Reference proteome</keyword>
<dbReference type="Proteomes" id="UP000078046">
    <property type="component" value="Unassembled WGS sequence"/>
</dbReference>
<dbReference type="GO" id="GO:0003682">
    <property type="term" value="F:chromatin binding"/>
    <property type="evidence" value="ECO:0007669"/>
    <property type="project" value="InterPro"/>
</dbReference>
<feature type="domain" description="NF-kappa-B-activating protein C-terminal" evidence="3">
    <location>
        <begin position="91"/>
        <end position="187"/>
    </location>
</feature>
<organism evidence="4 5">
    <name type="scientific">Intoshia linei</name>
    <dbReference type="NCBI Taxonomy" id="1819745"/>
    <lineage>
        <taxon>Eukaryota</taxon>
        <taxon>Metazoa</taxon>
        <taxon>Spiralia</taxon>
        <taxon>Lophotrochozoa</taxon>
        <taxon>Mesozoa</taxon>
        <taxon>Orthonectida</taxon>
        <taxon>Rhopaluridae</taxon>
        <taxon>Intoshia</taxon>
    </lineage>
</organism>
<evidence type="ECO:0000313" key="4">
    <source>
        <dbReference type="EMBL" id="OAF67481.1"/>
    </source>
</evidence>
<proteinExistence type="inferred from homology"/>
<accession>A0A177B1G8</accession>
<protein>
    <recommendedName>
        <fullName evidence="3">NF-kappa-B-activating protein C-terminal domain-containing protein</fullName>
    </recommendedName>
</protein>
<reference evidence="4 5" key="1">
    <citation type="submission" date="2016-04" db="EMBL/GenBank/DDBJ databases">
        <title>The genome of Intoshia linei affirms orthonectids as highly simplified spiralians.</title>
        <authorList>
            <person name="Mikhailov K.V."/>
            <person name="Slusarev G.S."/>
            <person name="Nikitin M.A."/>
            <person name="Logacheva M.D."/>
            <person name="Penin A."/>
            <person name="Aleoshin V."/>
            <person name="Panchin Y.V."/>
        </authorList>
    </citation>
    <scope>NUCLEOTIDE SEQUENCE [LARGE SCALE GENOMIC DNA]</scope>
    <source>
        <strain evidence="4">Intl2013</strain>
        <tissue evidence="4">Whole animal</tissue>
    </source>
</reference>
<evidence type="ECO:0000256" key="2">
    <source>
        <dbReference type="SAM" id="MobiDB-lite"/>
    </source>
</evidence>
<dbReference type="InterPro" id="IPR040466">
    <property type="entry name" value="NKAP"/>
</dbReference>
<dbReference type="PANTHER" id="PTHR13087">
    <property type="entry name" value="NF-KAPPA B ACTIVATING PROTEIN"/>
    <property type="match status" value="1"/>
</dbReference>
<evidence type="ECO:0000256" key="1">
    <source>
        <dbReference type="ARBA" id="ARBA00009313"/>
    </source>
</evidence>
<feature type="region of interest" description="Disordered" evidence="2">
    <location>
        <begin position="31"/>
        <end position="72"/>
    </location>
</feature>
<dbReference type="OrthoDB" id="273141at2759"/>
<evidence type="ECO:0000259" key="3">
    <source>
        <dbReference type="Pfam" id="PF06047"/>
    </source>
</evidence>
<name>A0A177B1G8_9BILA</name>
<dbReference type="Pfam" id="PF06047">
    <property type="entry name" value="Nkap_C"/>
    <property type="match status" value="1"/>
</dbReference>
<feature type="compositionally biased region" description="Basic and acidic residues" evidence="2">
    <location>
        <begin position="57"/>
        <end position="72"/>
    </location>
</feature>
<dbReference type="GO" id="GO:0005634">
    <property type="term" value="C:nucleus"/>
    <property type="evidence" value="ECO:0007669"/>
    <property type="project" value="TreeGrafter"/>
</dbReference>
<comment type="caution">
    <text evidence="4">The sequence shown here is derived from an EMBL/GenBank/DDBJ whole genome shotgun (WGS) entry which is preliminary data.</text>
</comment>